<dbReference type="EMBL" id="BK032510">
    <property type="protein sequence ID" value="DAF44000.1"/>
    <property type="molecule type" value="Genomic_DNA"/>
</dbReference>
<organism evidence="1">
    <name type="scientific">Myoviridae sp. ctNQV2</name>
    <dbReference type="NCBI Taxonomy" id="2827683"/>
    <lineage>
        <taxon>Viruses</taxon>
        <taxon>Duplodnaviria</taxon>
        <taxon>Heunggongvirae</taxon>
        <taxon>Uroviricota</taxon>
        <taxon>Caudoviricetes</taxon>
    </lineage>
</organism>
<accession>A0A8S5RZA0</accession>
<sequence>MKKKYSSFEEIKQDVENGIRVCWMNDSYFVSKLNDLYIIAIVSNPHYSGGKIELGNVEDFYSYIRNY</sequence>
<proteinExistence type="predicted"/>
<protein>
    <submittedName>
        <fullName evidence="1">Uncharacterized protein</fullName>
    </submittedName>
</protein>
<reference evidence="1" key="1">
    <citation type="journal article" date="2021" name="Proc. Natl. Acad. Sci. U.S.A.">
        <title>A Catalog of Tens of Thousands of Viruses from Human Metagenomes Reveals Hidden Associations with Chronic Diseases.</title>
        <authorList>
            <person name="Tisza M.J."/>
            <person name="Buck C.B."/>
        </authorList>
    </citation>
    <scope>NUCLEOTIDE SEQUENCE</scope>
    <source>
        <strain evidence="1">CtNQV2</strain>
    </source>
</reference>
<name>A0A8S5RZA0_9CAUD</name>
<evidence type="ECO:0000313" key="1">
    <source>
        <dbReference type="EMBL" id="DAF44000.1"/>
    </source>
</evidence>